<keyword evidence="2" id="KW-1185">Reference proteome</keyword>
<dbReference type="SUPFAM" id="SSF58104">
    <property type="entry name" value="Methyl-accepting chemotaxis protein (MCP) signaling domain"/>
    <property type="match status" value="1"/>
</dbReference>
<protein>
    <recommendedName>
        <fullName evidence="3">Surface antigen domain-containing protein</fullName>
    </recommendedName>
</protein>
<dbReference type="Proteomes" id="UP001155587">
    <property type="component" value="Unassembled WGS sequence"/>
</dbReference>
<dbReference type="EMBL" id="JAKRRY010000016">
    <property type="protein sequence ID" value="MCW8346927.1"/>
    <property type="molecule type" value="Genomic_DNA"/>
</dbReference>
<evidence type="ECO:0000313" key="1">
    <source>
        <dbReference type="EMBL" id="MCW8346927.1"/>
    </source>
</evidence>
<dbReference type="AlphaFoldDB" id="A0A9X3HXL5"/>
<evidence type="ECO:0008006" key="3">
    <source>
        <dbReference type="Google" id="ProtNLM"/>
    </source>
</evidence>
<evidence type="ECO:0000313" key="2">
    <source>
        <dbReference type="Proteomes" id="UP001155587"/>
    </source>
</evidence>
<name>A0A9X3HXL5_9VIBR</name>
<accession>A0A9X3HXL5</accession>
<gene>
    <name evidence="1" type="ORF">MD535_13055</name>
</gene>
<comment type="caution">
    <text evidence="1">The sequence shown here is derived from an EMBL/GenBank/DDBJ whole genome shotgun (WGS) entry which is preliminary data.</text>
</comment>
<dbReference type="Gene3D" id="1.10.287.1490">
    <property type="match status" value="1"/>
</dbReference>
<dbReference type="RefSeq" id="WP_265675466.1">
    <property type="nucleotide sequence ID" value="NZ_JAKRRY010000016.1"/>
</dbReference>
<organism evidence="1 2">
    <name type="scientific">Vibrio qingdaonensis</name>
    <dbReference type="NCBI Taxonomy" id="2829491"/>
    <lineage>
        <taxon>Bacteria</taxon>
        <taxon>Pseudomonadati</taxon>
        <taxon>Pseudomonadota</taxon>
        <taxon>Gammaproteobacteria</taxon>
        <taxon>Vibrionales</taxon>
        <taxon>Vibrionaceae</taxon>
        <taxon>Vibrio</taxon>
    </lineage>
</organism>
<sequence length="302" mass="32951">MDKLIALSRLLFALALIALAASIYSFTQEARQLRTELPALLAQVDTTAQRITPVIEEINNLQSIVPSILAQSAEYQRLVPEVLQRIDDINQQLPIVVGEVARVRDAIPPILAQSEAWHGSLPSVLKQVDYTNQTVRQTNQQINKVNKQIPDVLAESAALRKEVPEIIVQAEGLVAQAEQAGREASKGAVSGVIGGILNSPFQLVDKITDVSSDTFGLKQDKSYTDGDRDKHKAALTKLMKTPKKGHSTRWSNSRSGNSGEVIIQSVSNESDAICYSILSRLNIARGPDKGTHNVITDKCVED</sequence>
<reference evidence="1" key="1">
    <citation type="submission" date="2022-02" db="EMBL/GenBank/DDBJ databases">
        <title>Vibrio sp. nov, a new bacterium isolated from seawater.</title>
        <authorList>
            <person name="Yuan Y."/>
        </authorList>
    </citation>
    <scope>NUCLEOTIDE SEQUENCE</scope>
    <source>
        <strain evidence="1">ZSDZ65</strain>
    </source>
</reference>
<proteinExistence type="predicted"/>